<protein>
    <submittedName>
        <fullName evidence="1">Uncharacterized protein</fullName>
    </submittedName>
</protein>
<gene>
    <name evidence="1" type="primary">47</name>
    <name evidence="1" type="ORF">JOEDIRT_47</name>
</gene>
<name>G1BQH6_9CAUD</name>
<dbReference type="EMBL" id="JF704108">
    <property type="protein sequence ID" value="AEK07160.1"/>
    <property type="molecule type" value="Genomic_DNA"/>
</dbReference>
<dbReference type="GeneID" id="40232607"/>
<dbReference type="Proteomes" id="UP000223696">
    <property type="component" value="Segment"/>
</dbReference>
<sequence length="65" mass="7835">MVLWLRNAVLDRRLKRANDPLQYLTRAERREHARLLAKRQLSDEEQAYFERLDGWLKSRSTPSLP</sequence>
<accession>G1BQH6</accession>
<dbReference type="RefSeq" id="YP_009635892.1">
    <property type="nucleotide sequence ID" value="NC_042313.1"/>
</dbReference>
<reference evidence="1 2" key="1">
    <citation type="journal article" date="2012" name="J. Virol.">
        <title>Complete Genome Sequences of 138 Mycobacteriophages.</title>
        <authorList>
            <consortium name="the Science Education Alliance Phage Hunters Advancing Genomics and Evolutionary Science Program"/>
            <consortium name="the KwaZulu-Natal Research Institute for Tuberculosis and HIV Mycobacterial Genetics Course Students"/>
            <consortium name="the Phage Hunters Integrating Research and Education Program"/>
            <person name="Hatfull G.F."/>
        </authorList>
    </citation>
    <scope>NUCLEOTIDE SEQUENCE [LARGE SCALE GENOMIC DNA]</scope>
    <source>
        <strain evidence="2">JoeDirt</strain>
    </source>
</reference>
<evidence type="ECO:0000313" key="1">
    <source>
        <dbReference type="EMBL" id="AEK07160.1"/>
    </source>
</evidence>
<organism evidence="1 2">
    <name type="scientific">Mycobacterium phage JoeDirt</name>
    <dbReference type="NCBI Taxonomy" id="2920882"/>
    <lineage>
        <taxon>Viruses</taxon>
        <taxon>Duplodnaviria</taxon>
        <taxon>Heunggongvirae</taxon>
        <taxon>Uroviricota</taxon>
        <taxon>Caudoviricetes</taxon>
        <taxon>Vilmaviridae</taxon>
        <taxon>Lclasvirinae</taxon>
        <taxon>Bronvirus</taxon>
        <taxon>Bronvirus joedirt</taxon>
        <taxon>Mycobacterium virus JoeDirt</taxon>
    </lineage>
</organism>
<keyword evidence="2" id="KW-1185">Reference proteome</keyword>
<dbReference type="KEGG" id="vg:40232607"/>
<evidence type="ECO:0000313" key="2">
    <source>
        <dbReference type="Proteomes" id="UP000223696"/>
    </source>
</evidence>
<proteinExistence type="predicted"/>